<dbReference type="Proteomes" id="UP001501161">
    <property type="component" value="Unassembled WGS sequence"/>
</dbReference>
<dbReference type="SUPFAM" id="SSF52980">
    <property type="entry name" value="Restriction endonuclease-like"/>
    <property type="match status" value="1"/>
</dbReference>
<sequence>MDVGEVMERHGGMSTRAALVRATSRAEVDRALADGSVVRAGQGRYVLPDVDAAARTAHAMNGVLCLTSAALHHGWAVKTAPDTPHVLVPRKRNVPEHLRREVVLHRRDLGPDDVSGGATSRELTLEQCLRLLPYDEALAIADSALRHGEHATLARAAALVRGRGQRQAARVAREARAESANPFESVTRAICHGVPGLHVEPQVTICDAFVWARPDLVDRALEVVVECESYEWHGDRAGFRKDVRRYTLLTASGWMVLRFTWEDVMLRPDWVHAVLARTVAARARALVDRSLPVAA</sequence>
<name>A0ABP5IIR4_9ACTN</name>
<organism evidence="1 2">
    <name type="scientific">Nocardioides furvisabuli</name>
    <dbReference type="NCBI Taxonomy" id="375542"/>
    <lineage>
        <taxon>Bacteria</taxon>
        <taxon>Bacillati</taxon>
        <taxon>Actinomycetota</taxon>
        <taxon>Actinomycetes</taxon>
        <taxon>Propionibacteriales</taxon>
        <taxon>Nocardioidaceae</taxon>
        <taxon>Nocardioides</taxon>
    </lineage>
</organism>
<comment type="caution">
    <text evidence="1">The sequence shown here is derived from an EMBL/GenBank/DDBJ whole genome shotgun (WGS) entry which is preliminary data.</text>
</comment>
<accession>A0ABP5IIR4</accession>
<protein>
    <recommendedName>
        <fullName evidence="3">DUF559 domain-containing protein</fullName>
    </recommendedName>
</protein>
<evidence type="ECO:0000313" key="1">
    <source>
        <dbReference type="EMBL" id="GAA2099304.1"/>
    </source>
</evidence>
<dbReference type="Gene3D" id="3.40.960.10">
    <property type="entry name" value="VSR Endonuclease"/>
    <property type="match status" value="1"/>
</dbReference>
<evidence type="ECO:0008006" key="3">
    <source>
        <dbReference type="Google" id="ProtNLM"/>
    </source>
</evidence>
<evidence type="ECO:0000313" key="2">
    <source>
        <dbReference type="Proteomes" id="UP001501161"/>
    </source>
</evidence>
<dbReference type="InterPro" id="IPR011335">
    <property type="entry name" value="Restrct_endonuc-II-like"/>
</dbReference>
<dbReference type="EMBL" id="BAAAMQ010000008">
    <property type="protein sequence ID" value="GAA2099304.1"/>
    <property type="molecule type" value="Genomic_DNA"/>
</dbReference>
<gene>
    <name evidence="1" type="ORF">GCM10009726_08780</name>
</gene>
<proteinExistence type="predicted"/>
<reference evidence="2" key="1">
    <citation type="journal article" date="2019" name="Int. J. Syst. Evol. Microbiol.">
        <title>The Global Catalogue of Microorganisms (GCM) 10K type strain sequencing project: providing services to taxonomists for standard genome sequencing and annotation.</title>
        <authorList>
            <consortium name="The Broad Institute Genomics Platform"/>
            <consortium name="The Broad Institute Genome Sequencing Center for Infectious Disease"/>
            <person name="Wu L."/>
            <person name="Ma J."/>
        </authorList>
    </citation>
    <scope>NUCLEOTIDE SEQUENCE [LARGE SCALE GENOMIC DNA]</scope>
    <source>
        <strain evidence="2">JCM 13813</strain>
    </source>
</reference>
<dbReference type="RefSeq" id="WP_231252007.1">
    <property type="nucleotide sequence ID" value="NZ_BAAAMQ010000008.1"/>
</dbReference>
<keyword evidence="2" id="KW-1185">Reference proteome</keyword>